<dbReference type="AlphaFoldDB" id="A0A9X8YS59"/>
<dbReference type="InterPro" id="IPR025317">
    <property type="entry name" value="DUF4222"/>
</dbReference>
<dbReference type="EMBL" id="SPSG01000100">
    <property type="protein sequence ID" value="TFV54077.1"/>
    <property type="molecule type" value="Genomic_DNA"/>
</dbReference>
<accession>A0A9X8YS59</accession>
<sequence length="86" mass="9919">MGVIMRTLQEQLQERMRAVLTRNTLAANQGDGLRIPMIGERYRDEHGRMITVTASSSLEVTFKRDDYAGTCTRPLWQFNKFERVGV</sequence>
<name>A0A9X8YS59_SERMA</name>
<reference evidence="1" key="1">
    <citation type="submission" date="2019-03" db="EMBL/GenBank/DDBJ databases">
        <title>Serratia marcescens strain N2 draft genome.</title>
        <authorList>
            <person name="Yassin A."/>
            <person name="El-Kenawy N."/>
            <person name="Youssef N.H."/>
        </authorList>
    </citation>
    <scope>NUCLEOTIDE SEQUENCE [LARGE SCALE GENOMIC DNA]</scope>
    <source>
        <strain evidence="1">N2</strain>
    </source>
</reference>
<proteinExistence type="predicted"/>
<comment type="caution">
    <text evidence="1">The sequence shown here is derived from an EMBL/GenBank/DDBJ whole genome shotgun (WGS) entry which is preliminary data.</text>
</comment>
<protein>
    <submittedName>
        <fullName evidence="1">DUF4222 domain-containing protein</fullName>
    </submittedName>
</protein>
<evidence type="ECO:0000313" key="1">
    <source>
        <dbReference type="EMBL" id="TFV54077.1"/>
    </source>
</evidence>
<organism evidence="1">
    <name type="scientific">Serratia marcescens</name>
    <dbReference type="NCBI Taxonomy" id="615"/>
    <lineage>
        <taxon>Bacteria</taxon>
        <taxon>Pseudomonadati</taxon>
        <taxon>Pseudomonadota</taxon>
        <taxon>Gammaproteobacteria</taxon>
        <taxon>Enterobacterales</taxon>
        <taxon>Yersiniaceae</taxon>
        <taxon>Serratia</taxon>
    </lineage>
</organism>
<gene>
    <name evidence="1" type="ORF">E0L31_00935</name>
</gene>
<dbReference type="Pfam" id="PF13973">
    <property type="entry name" value="DUF4222"/>
    <property type="match status" value="1"/>
</dbReference>